<evidence type="ECO:0000256" key="8">
    <source>
        <dbReference type="SAM" id="Phobius"/>
    </source>
</evidence>
<keyword evidence="2" id="KW-0813">Transport</keyword>
<feature type="transmembrane region" description="Helical" evidence="8">
    <location>
        <begin position="20"/>
        <end position="40"/>
    </location>
</feature>
<evidence type="ECO:0000256" key="1">
    <source>
        <dbReference type="ARBA" id="ARBA00004651"/>
    </source>
</evidence>
<name>A0A1G6NMV7_9BACI</name>
<dbReference type="OrthoDB" id="9810952at2"/>
<dbReference type="GO" id="GO:0008324">
    <property type="term" value="F:monoatomic cation transmembrane transporter activity"/>
    <property type="evidence" value="ECO:0007669"/>
    <property type="project" value="InterPro"/>
</dbReference>
<dbReference type="EMBL" id="FMZB01000003">
    <property type="protein sequence ID" value="SDC69233.1"/>
    <property type="molecule type" value="Genomic_DNA"/>
</dbReference>
<sequence length="454" mass="50340">MRTYDPRWRWLNNISPTRLIILFYLVAVIISTCLLALPVAHKEGMDISFVDVLFTAVSAISVTGLASVPIQEYFNTTGIVLIAFTMQLGGIGVMTLGTFVWLLFGKKIGLKERRLIMADQNQMSFRGAVNLIRQILVVVLSIELIGFLVLGTYYLQYFPTAGEAYFQGLFASISATTNGGFDITGQSLIPFQHDYFVQFVHMLLIILGAIGFPVLIEVKHYMFASKEERSFIRFSLFTKLTTITFLVLIVAGTIIIALLDSRNFFVGKSWHETLFYSLFQSVTTRSGGLATMDIASLTEQNQLFMSALMFVGASPSSAGGGIRTTTLALVVIALYHFARGNKQITVLRREIHPEDLFKAINVTIFGMILVFISAVILTSIEPFSLTEVLFEVCSAFGTVGLSLGITAELSDASKIVLMLLMFLGRVGILTFLYSLHRKSQAANFHYPKERIIIG</sequence>
<keyword evidence="10" id="KW-1185">Reference proteome</keyword>
<keyword evidence="6" id="KW-0406">Ion transport</keyword>
<dbReference type="GO" id="GO:0030001">
    <property type="term" value="P:metal ion transport"/>
    <property type="evidence" value="ECO:0007669"/>
    <property type="project" value="UniProtKB-ARBA"/>
</dbReference>
<protein>
    <submittedName>
        <fullName evidence="9">Potassium uptake protein, TrkH family</fullName>
    </submittedName>
</protein>
<evidence type="ECO:0000256" key="3">
    <source>
        <dbReference type="ARBA" id="ARBA00022475"/>
    </source>
</evidence>
<dbReference type="InterPro" id="IPR003445">
    <property type="entry name" value="Cat_transpt"/>
</dbReference>
<reference evidence="10" key="1">
    <citation type="submission" date="2016-10" db="EMBL/GenBank/DDBJ databases">
        <authorList>
            <person name="Varghese N."/>
            <person name="Submissions S."/>
        </authorList>
    </citation>
    <scope>NUCLEOTIDE SEQUENCE [LARGE SCALE GENOMIC DNA]</scope>
    <source>
        <strain evidence="10">DSM 21620</strain>
    </source>
</reference>
<feature type="transmembrane region" description="Helical" evidence="8">
    <location>
        <begin position="195"/>
        <end position="216"/>
    </location>
</feature>
<keyword evidence="7 8" id="KW-0472">Membrane</keyword>
<feature type="transmembrane region" description="Helical" evidence="8">
    <location>
        <begin position="79"/>
        <end position="104"/>
    </location>
</feature>
<evidence type="ECO:0000256" key="4">
    <source>
        <dbReference type="ARBA" id="ARBA00022692"/>
    </source>
</evidence>
<evidence type="ECO:0000313" key="9">
    <source>
        <dbReference type="EMBL" id="SDC69233.1"/>
    </source>
</evidence>
<proteinExistence type="predicted"/>
<dbReference type="RefSeq" id="WP_093726758.1">
    <property type="nucleotide sequence ID" value="NZ_FMZB01000003.1"/>
</dbReference>
<keyword evidence="4 8" id="KW-0812">Transmembrane</keyword>
<keyword evidence="5 8" id="KW-1133">Transmembrane helix</keyword>
<dbReference type="PANTHER" id="PTHR32024">
    <property type="entry name" value="TRK SYSTEM POTASSIUM UPTAKE PROTEIN TRKG-RELATED"/>
    <property type="match status" value="1"/>
</dbReference>
<feature type="transmembrane region" description="Helical" evidence="8">
    <location>
        <begin position="236"/>
        <end position="259"/>
    </location>
</feature>
<gene>
    <name evidence="9" type="ORF">SAMN05421663_103368</name>
</gene>
<dbReference type="Pfam" id="PF02386">
    <property type="entry name" value="TrkH"/>
    <property type="match status" value="1"/>
</dbReference>
<comment type="subcellular location">
    <subcellularLocation>
        <location evidence="1">Cell membrane</location>
        <topology evidence="1">Multi-pass membrane protein</topology>
    </subcellularLocation>
</comment>
<evidence type="ECO:0000256" key="5">
    <source>
        <dbReference type="ARBA" id="ARBA00022989"/>
    </source>
</evidence>
<feature type="transmembrane region" description="Helical" evidence="8">
    <location>
        <begin position="359"/>
        <end position="380"/>
    </location>
</feature>
<accession>A0A1G6NMV7</accession>
<dbReference type="PANTHER" id="PTHR32024:SF4">
    <property type="entry name" value="KTR SYSTEM POTASSIUM UPTAKE PROTEIN D"/>
    <property type="match status" value="1"/>
</dbReference>
<evidence type="ECO:0000256" key="7">
    <source>
        <dbReference type="ARBA" id="ARBA00023136"/>
    </source>
</evidence>
<organism evidence="9 10">
    <name type="scientific">Terribacillus halophilus</name>
    <dbReference type="NCBI Taxonomy" id="361279"/>
    <lineage>
        <taxon>Bacteria</taxon>
        <taxon>Bacillati</taxon>
        <taxon>Bacillota</taxon>
        <taxon>Bacilli</taxon>
        <taxon>Bacillales</taxon>
        <taxon>Bacillaceae</taxon>
        <taxon>Terribacillus</taxon>
    </lineage>
</organism>
<dbReference type="GO" id="GO:0005886">
    <property type="term" value="C:plasma membrane"/>
    <property type="evidence" value="ECO:0007669"/>
    <property type="project" value="UniProtKB-SubCell"/>
</dbReference>
<evidence type="ECO:0000313" key="10">
    <source>
        <dbReference type="Proteomes" id="UP000198666"/>
    </source>
</evidence>
<feature type="transmembrane region" description="Helical" evidence="8">
    <location>
        <begin position="415"/>
        <end position="435"/>
    </location>
</feature>
<evidence type="ECO:0000256" key="2">
    <source>
        <dbReference type="ARBA" id="ARBA00022448"/>
    </source>
</evidence>
<keyword evidence="3" id="KW-1003">Cell membrane</keyword>
<evidence type="ECO:0000256" key="6">
    <source>
        <dbReference type="ARBA" id="ARBA00023065"/>
    </source>
</evidence>
<feature type="transmembrane region" description="Helical" evidence="8">
    <location>
        <begin position="135"/>
        <end position="155"/>
    </location>
</feature>
<dbReference type="STRING" id="361279.SAMN05421663_103368"/>
<dbReference type="Proteomes" id="UP000198666">
    <property type="component" value="Unassembled WGS sequence"/>
</dbReference>
<dbReference type="AlphaFoldDB" id="A0A1G6NMV7"/>
<feature type="transmembrane region" description="Helical" evidence="8">
    <location>
        <begin position="318"/>
        <end position="338"/>
    </location>
</feature>